<evidence type="ECO:0000313" key="3">
    <source>
        <dbReference type="Proteomes" id="UP001174936"/>
    </source>
</evidence>
<name>A0AA40CHY8_9PEZI</name>
<comment type="caution">
    <text evidence="2">The sequence shown here is derived from an EMBL/GenBank/DDBJ whole genome shotgun (WGS) entry which is preliminary data.</text>
</comment>
<accession>A0AA40CHY8</accession>
<evidence type="ECO:0000313" key="2">
    <source>
        <dbReference type="EMBL" id="KAK0639516.1"/>
    </source>
</evidence>
<feature type="compositionally biased region" description="Basic and acidic residues" evidence="1">
    <location>
        <begin position="141"/>
        <end position="152"/>
    </location>
</feature>
<dbReference type="EMBL" id="JAULSV010000007">
    <property type="protein sequence ID" value="KAK0639516.1"/>
    <property type="molecule type" value="Genomic_DNA"/>
</dbReference>
<dbReference type="Proteomes" id="UP001174936">
    <property type="component" value="Unassembled WGS sequence"/>
</dbReference>
<proteinExistence type="predicted"/>
<gene>
    <name evidence="2" type="ORF">B0T16DRAFT_518399</name>
</gene>
<reference evidence="2" key="1">
    <citation type="submission" date="2023-06" db="EMBL/GenBank/DDBJ databases">
        <title>Genome-scale phylogeny and comparative genomics of the fungal order Sordariales.</title>
        <authorList>
            <consortium name="Lawrence Berkeley National Laboratory"/>
            <person name="Hensen N."/>
            <person name="Bonometti L."/>
            <person name="Westerberg I."/>
            <person name="Brannstrom I.O."/>
            <person name="Guillou S."/>
            <person name="Cros-Aarteil S."/>
            <person name="Calhoun S."/>
            <person name="Haridas S."/>
            <person name="Kuo A."/>
            <person name="Mondo S."/>
            <person name="Pangilinan J."/>
            <person name="Riley R."/>
            <person name="Labutti K."/>
            <person name="Andreopoulos B."/>
            <person name="Lipzen A."/>
            <person name="Chen C."/>
            <person name="Yanf M."/>
            <person name="Daum C."/>
            <person name="Ng V."/>
            <person name="Clum A."/>
            <person name="Steindorff A."/>
            <person name="Ohm R."/>
            <person name="Martin F."/>
            <person name="Silar P."/>
            <person name="Natvig D."/>
            <person name="Lalanne C."/>
            <person name="Gautier V."/>
            <person name="Ament-Velasquez S.L."/>
            <person name="Kruys A."/>
            <person name="Hutchinson M.I."/>
            <person name="Powell A.J."/>
            <person name="Barry K."/>
            <person name="Miller A.N."/>
            <person name="Grigoriev I.V."/>
            <person name="Debuchy R."/>
            <person name="Gladieux P."/>
            <person name="Thoren M.H."/>
            <person name="Johannesson H."/>
        </authorList>
    </citation>
    <scope>NUCLEOTIDE SEQUENCE</scope>
    <source>
        <strain evidence="2">SMH2532-1</strain>
    </source>
</reference>
<organism evidence="2 3">
    <name type="scientific">Cercophora newfieldiana</name>
    <dbReference type="NCBI Taxonomy" id="92897"/>
    <lineage>
        <taxon>Eukaryota</taxon>
        <taxon>Fungi</taxon>
        <taxon>Dikarya</taxon>
        <taxon>Ascomycota</taxon>
        <taxon>Pezizomycotina</taxon>
        <taxon>Sordariomycetes</taxon>
        <taxon>Sordariomycetidae</taxon>
        <taxon>Sordariales</taxon>
        <taxon>Lasiosphaeriaceae</taxon>
        <taxon>Cercophora</taxon>
    </lineage>
</organism>
<sequence>MQHTLRFLALTATCRDLQTILKANVGHIFWSLGNRDLYAFDLALIAVRATKIVCDSLQNDRLPSLAQLYPIQRLSGTALLPTTEEMRQIFDLQHFGSCVERHYFLRRLWRERVYRNIFRLMICGAYLARPYHQPFFNSPGDPRRPRGLRRDGLSAGKSAHPSPKTVQFLSQFPIYNATYNSNGTAPTSPKPSQCLRDEAAFVTSPRRRNSSFYGFNLVVCALAFRHDEESQFEEVVMQHMPPGFAEDKVD</sequence>
<feature type="region of interest" description="Disordered" evidence="1">
    <location>
        <begin position="137"/>
        <end position="163"/>
    </location>
</feature>
<dbReference type="AlphaFoldDB" id="A0AA40CHY8"/>
<evidence type="ECO:0000256" key="1">
    <source>
        <dbReference type="SAM" id="MobiDB-lite"/>
    </source>
</evidence>
<protein>
    <submittedName>
        <fullName evidence="2">Uncharacterized protein</fullName>
    </submittedName>
</protein>
<keyword evidence="3" id="KW-1185">Reference proteome</keyword>